<dbReference type="InterPro" id="IPR039422">
    <property type="entry name" value="MarR/SlyA-like"/>
</dbReference>
<comment type="caution">
    <text evidence="2">The sequence shown here is derived from an EMBL/GenBank/DDBJ whole genome shotgun (WGS) entry which is preliminary data.</text>
</comment>
<dbReference type="Gene3D" id="1.10.10.10">
    <property type="entry name" value="Winged helix-like DNA-binding domain superfamily/Winged helix DNA-binding domain"/>
    <property type="match status" value="1"/>
</dbReference>
<dbReference type="PANTHER" id="PTHR33164">
    <property type="entry name" value="TRANSCRIPTIONAL REGULATOR, MARR FAMILY"/>
    <property type="match status" value="1"/>
</dbReference>
<dbReference type="Proteomes" id="UP000435649">
    <property type="component" value="Unassembled WGS sequence"/>
</dbReference>
<evidence type="ECO:0000313" key="3">
    <source>
        <dbReference type="Proteomes" id="UP000435649"/>
    </source>
</evidence>
<dbReference type="EMBL" id="VUNS01000018">
    <property type="protein sequence ID" value="MST98395.1"/>
    <property type="molecule type" value="Genomic_DNA"/>
</dbReference>
<dbReference type="GO" id="GO:0006950">
    <property type="term" value="P:response to stress"/>
    <property type="evidence" value="ECO:0007669"/>
    <property type="project" value="TreeGrafter"/>
</dbReference>
<dbReference type="PANTHER" id="PTHR33164:SF43">
    <property type="entry name" value="HTH-TYPE TRANSCRIPTIONAL REPRESSOR YETL"/>
    <property type="match status" value="1"/>
</dbReference>
<dbReference type="InterPro" id="IPR036388">
    <property type="entry name" value="WH-like_DNA-bd_sf"/>
</dbReference>
<dbReference type="GO" id="GO:0003700">
    <property type="term" value="F:DNA-binding transcription factor activity"/>
    <property type="evidence" value="ECO:0007669"/>
    <property type="project" value="InterPro"/>
</dbReference>
<gene>
    <name evidence="2" type="ORF">FYJ85_15240</name>
</gene>
<dbReference type="AlphaFoldDB" id="A0A844G677"/>
<dbReference type="InterPro" id="IPR036390">
    <property type="entry name" value="WH_DNA-bd_sf"/>
</dbReference>
<sequence>MRERAVQLGSAAETETFLELTISQQRILRHVRQLTRREREGVTLKALADAAGLSSGTASAQVEALVRKRLLERRPSPEDRRAVRIRLSEYGAEKFRNGHAYFTKLSELFFDRFPDADRQMLEKNLSDFYQYIETVSKEEK</sequence>
<keyword evidence="3" id="KW-1185">Reference proteome</keyword>
<dbReference type="SMART" id="SM00347">
    <property type="entry name" value="HTH_MARR"/>
    <property type="match status" value="1"/>
</dbReference>
<protein>
    <submittedName>
        <fullName evidence="2">Winged helix DNA-binding protein</fullName>
    </submittedName>
</protein>
<organism evidence="2 3">
    <name type="scientific">Victivallis lenta</name>
    <dbReference type="NCBI Taxonomy" id="2606640"/>
    <lineage>
        <taxon>Bacteria</taxon>
        <taxon>Pseudomonadati</taxon>
        <taxon>Lentisphaerota</taxon>
        <taxon>Lentisphaeria</taxon>
        <taxon>Victivallales</taxon>
        <taxon>Victivallaceae</taxon>
        <taxon>Victivallis</taxon>
    </lineage>
</organism>
<name>A0A844G677_9BACT</name>
<dbReference type="PROSITE" id="PS50995">
    <property type="entry name" value="HTH_MARR_2"/>
    <property type="match status" value="1"/>
</dbReference>
<feature type="domain" description="HTH marR-type" evidence="1">
    <location>
        <begin position="1"/>
        <end position="130"/>
    </location>
</feature>
<dbReference type="SUPFAM" id="SSF46785">
    <property type="entry name" value="Winged helix' DNA-binding domain"/>
    <property type="match status" value="1"/>
</dbReference>
<keyword evidence="2" id="KW-0238">DNA-binding</keyword>
<dbReference type="InterPro" id="IPR000835">
    <property type="entry name" value="HTH_MarR-typ"/>
</dbReference>
<proteinExistence type="predicted"/>
<accession>A0A844G677</accession>
<evidence type="ECO:0000313" key="2">
    <source>
        <dbReference type="EMBL" id="MST98395.1"/>
    </source>
</evidence>
<reference evidence="2 3" key="1">
    <citation type="submission" date="2019-08" db="EMBL/GenBank/DDBJ databases">
        <title>In-depth cultivation of the pig gut microbiome towards novel bacterial diversity and tailored functional studies.</title>
        <authorList>
            <person name="Wylensek D."/>
            <person name="Hitch T.C.A."/>
            <person name="Clavel T."/>
        </authorList>
    </citation>
    <scope>NUCLEOTIDE SEQUENCE [LARGE SCALE GENOMIC DNA]</scope>
    <source>
        <strain evidence="2 3">BBE-744-WT-12</strain>
    </source>
</reference>
<dbReference type="GO" id="GO:0003677">
    <property type="term" value="F:DNA binding"/>
    <property type="evidence" value="ECO:0007669"/>
    <property type="project" value="UniProtKB-KW"/>
</dbReference>
<evidence type="ECO:0000259" key="1">
    <source>
        <dbReference type="PROSITE" id="PS50995"/>
    </source>
</evidence>
<dbReference type="Pfam" id="PF12802">
    <property type="entry name" value="MarR_2"/>
    <property type="match status" value="1"/>
</dbReference>